<dbReference type="AlphaFoldDB" id="A0A0G0M8G8"/>
<gene>
    <name evidence="1" type="ORF">US91_C0008G0094</name>
</gene>
<name>A0A0G0M8G8_9BACT</name>
<proteinExistence type="predicted"/>
<sequence>MRAVVNQVLDNAGGGGNRVRRVYPGADGDLAGVGHERGGGGGEVVAVTVEVGAAAEFAASRGAGVASWASVILKNT</sequence>
<dbReference type="Proteomes" id="UP000034022">
    <property type="component" value="Unassembled WGS sequence"/>
</dbReference>
<reference evidence="1 2" key="1">
    <citation type="journal article" date="2015" name="Nature">
        <title>rRNA introns, odd ribosomes, and small enigmatic genomes across a large radiation of phyla.</title>
        <authorList>
            <person name="Brown C.T."/>
            <person name="Hug L.A."/>
            <person name="Thomas B.C."/>
            <person name="Sharon I."/>
            <person name="Castelle C.J."/>
            <person name="Singh A."/>
            <person name="Wilkins M.J."/>
            <person name="Williams K.H."/>
            <person name="Banfield J.F."/>
        </authorList>
    </citation>
    <scope>NUCLEOTIDE SEQUENCE [LARGE SCALE GENOMIC DNA]</scope>
</reference>
<dbReference type="EMBL" id="LBUU01000008">
    <property type="protein sequence ID" value="KKQ69974.1"/>
    <property type="molecule type" value="Genomic_DNA"/>
</dbReference>
<evidence type="ECO:0000313" key="2">
    <source>
        <dbReference type="Proteomes" id="UP000034022"/>
    </source>
</evidence>
<evidence type="ECO:0000313" key="1">
    <source>
        <dbReference type="EMBL" id="KKQ69974.1"/>
    </source>
</evidence>
<organism evidence="1 2">
    <name type="scientific">Candidatus Falkowbacteria bacterium GW2011_GWE1_38_31</name>
    <dbReference type="NCBI Taxonomy" id="1618638"/>
    <lineage>
        <taxon>Bacteria</taxon>
        <taxon>Candidatus Falkowiibacteriota</taxon>
    </lineage>
</organism>
<protein>
    <submittedName>
        <fullName evidence="1">Uncharacterized protein</fullName>
    </submittedName>
</protein>
<accession>A0A0G0M8G8</accession>
<comment type="caution">
    <text evidence="1">The sequence shown here is derived from an EMBL/GenBank/DDBJ whole genome shotgun (WGS) entry which is preliminary data.</text>
</comment>